<comment type="subcellular location">
    <subcellularLocation>
        <location evidence="1">Nucleus</location>
    </subcellularLocation>
</comment>
<proteinExistence type="predicted"/>
<dbReference type="WBParaSite" id="PDA_v2.g6271.t1">
    <property type="protein sequence ID" value="PDA_v2.g6271.t1"/>
    <property type="gene ID" value="PDA_v2.g6271"/>
</dbReference>
<accession>A0A914QR75</accession>
<evidence type="ECO:0000256" key="1">
    <source>
        <dbReference type="ARBA" id="ARBA00004123"/>
    </source>
</evidence>
<feature type="compositionally biased region" description="Basic residues" evidence="4">
    <location>
        <begin position="26"/>
        <end position="38"/>
    </location>
</feature>
<protein>
    <submittedName>
        <fullName evidence="7">DNA endonuclease activator Ctp1 C-terminal domain-containing protein</fullName>
    </submittedName>
</protein>
<evidence type="ECO:0000256" key="2">
    <source>
        <dbReference type="ARBA" id="ARBA00022763"/>
    </source>
</evidence>
<organism evidence="6 7">
    <name type="scientific">Panagrolaimus davidi</name>
    <dbReference type="NCBI Taxonomy" id="227884"/>
    <lineage>
        <taxon>Eukaryota</taxon>
        <taxon>Metazoa</taxon>
        <taxon>Ecdysozoa</taxon>
        <taxon>Nematoda</taxon>
        <taxon>Chromadorea</taxon>
        <taxon>Rhabditida</taxon>
        <taxon>Tylenchina</taxon>
        <taxon>Panagrolaimomorpha</taxon>
        <taxon>Panagrolaimoidea</taxon>
        <taxon>Panagrolaimidae</taxon>
        <taxon>Panagrolaimus</taxon>
    </lineage>
</organism>
<dbReference type="Proteomes" id="UP000887578">
    <property type="component" value="Unplaced"/>
</dbReference>
<sequence>MDPPNPNKPKPDSSPWLKKPALSRDKKIRITTPVKKKSAKEEEKKTAKKNFTKALFGTHAVNTDAKAKSGQTKIDSQFKKKGVIAKRSATPPPLRPPKQEHRTPSPPQKRPRKSASPQCSPLPANIAEKLKAALESPGFQARKHTALTTVLERAKQQAALKPRCKFSRALMNGYECACCKDHYDAMGLEGEERREYVNRVSKHRGFEEAPPTPPRYWDLDVPSREEQIKLGYVIETDSPLFKTKH</sequence>
<reference evidence="7" key="1">
    <citation type="submission" date="2022-11" db="UniProtKB">
        <authorList>
            <consortium name="WormBaseParasite"/>
        </authorList>
    </citation>
    <scope>IDENTIFICATION</scope>
</reference>
<keyword evidence="2" id="KW-0227">DNA damage</keyword>
<keyword evidence="6" id="KW-1185">Reference proteome</keyword>
<dbReference type="GO" id="GO:0006281">
    <property type="term" value="P:DNA repair"/>
    <property type="evidence" value="ECO:0007669"/>
    <property type="project" value="InterPro"/>
</dbReference>
<evidence type="ECO:0000313" key="7">
    <source>
        <dbReference type="WBParaSite" id="PDA_v2.g6271.t1"/>
    </source>
</evidence>
<name>A0A914QR75_9BILA</name>
<evidence type="ECO:0000256" key="3">
    <source>
        <dbReference type="ARBA" id="ARBA00023242"/>
    </source>
</evidence>
<keyword evidence="3" id="KW-0539">Nucleus</keyword>
<evidence type="ECO:0000259" key="5">
    <source>
        <dbReference type="Pfam" id="PF08573"/>
    </source>
</evidence>
<dbReference type="AlphaFoldDB" id="A0A914QR75"/>
<evidence type="ECO:0000256" key="4">
    <source>
        <dbReference type="SAM" id="MobiDB-lite"/>
    </source>
</evidence>
<dbReference type="Pfam" id="PF08573">
    <property type="entry name" value="SAE2"/>
    <property type="match status" value="1"/>
</dbReference>
<evidence type="ECO:0000313" key="6">
    <source>
        <dbReference type="Proteomes" id="UP000887578"/>
    </source>
</evidence>
<dbReference type="InterPro" id="IPR013882">
    <property type="entry name" value="Ctp1_C"/>
</dbReference>
<dbReference type="GO" id="GO:0005634">
    <property type="term" value="C:nucleus"/>
    <property type="evidence" value="ECO:0007669"/>
    <property type="project" value="UniProtKB-SubCell"/>
</dbReference>
<feature type="region of interest" description="Disordered" evidence="4">
    <location>
        <begin position="1"/>
        <end position="122"/>
    </location>
</feature>
<feature type="domain" description="DNA endonuclease activator Ctp1 C-terminal" evidence="5">
    <location>
        <begin position="192"/>
        <end position="224"/>
    </location>
</feature>